<accession>A0ABU1R7S6</accession>
<dbReference type="Pfam" id="PF18962">
    <property type="entry name" value="Por_Secre_tail"/>
    <property type="match status" value="1"/>
</dbReference>
<dbReference type="PANTHER" id="PTHR42754:SF1">
    <property type="entry name" value="LIPOPROTEIN"/>
    <property type="match status" value="1"/>
</dbReference>
<evidence type="ECO:0000313" key="3">
    <source>
        <dbReference type="Proteomes" id="UP001264980"/>
    </source>
</evidence>
<dbReference type="NCBIfam" id="TIGR04183">
    <property type="entry name" value="Por_Secre_tail"/>
    <property type="match status" value="1"/>
</dbReference>
<proteinExistence type="predicted"/>
<protein>
    <recommendedName>
        <fullName evidence="1">Secretion system C-terminal sorting domain-containing protein</fullName>
    </recommendedName>
</protein>
<gene>
    <name evidence="2" type="ORF">J2W84_006535</name>
</gene>
<dbReference type="Proteomes" id="UP001264980">
    <property type="component" value="Unassembled WGS sequence"/>
</dbReference>
<dbReference type="PANTHER" id="PTHR42754">
    <property type="entry name" value="ENDOGLUCANASE"/>
    <property type="match status" value="1"/>
</dbReference>
<evidence type="ECO:0000259" key="1">
    <source>
        <dbReference type="Pfam" id="PF18962"/>
    </source>
</evidence>
<evidence type="ECO:0000313" key="2">
    <source>
        <dbReference type="EMBL" id="MDR6809464.1"/>
    </source>
</evidence>
<comment type="caution">
    <text evidence="2">The sequence shown here is derived from an EMBL/GenBank/DDBJ whole genome shotgun (WGS) entry which is preliminary data.</text>
</comment>
<keyword evidence="3" id="KW-1185">Reference proteome</keyword>
<dbReference type="InterPro" id="IPR026444">
    <property type="entry name" value="Secre_tail"/>
</dbReference>
<dbReference type="RefSeq" id="WP_309992954.1">
    <property type="nucleotide sequence ID" value="NZ_JAVDTI010000009.1"/>
</dbReference>
<reference evidence="2 3" key="1">
    <citation type="submission" date="2023-07" db="EMBL/GenBank/DDBJ databases">
        <title>Sorghum-associated microbial communities from plants grown in Nebraska, USA.</title>
        <authorList>
            <person name="Schachtman D."/>
        </authorList>
    </citation>
    <scope>NUCLEOTIDE SEQUENCE [LARGE SCALE GENOMIC DNA]</scope>
    <source>
        <strain evidence="2 3">BE57</strain>
    </source>
</reference>
<organism evidence="2 3">
    <name type="scientific">Dyadobacter fermentans</name>
    <dbReference type="NCBI Taxonomy" id="94254"/>
    <lineage>
        <taxon>Bacteria</taxon>
        <taxon>Pseudomonadati</taxon>
        <taxon>Bacteroidota</taxon>
        <taxon>Cytophagia</taxon>
        <taxon>Cytophagales</taxon>
        <taxon>Spirosomataceae</taxon>
        <taxon>Dyadobacter</taxon>
    </lineage>
</organism>
<dbReference type="EMBL" id="JAVDTI010000009">
    <property type="protein sequence ID" value="MDR6809464.1"/>
    <property type="molecule type" value="Genomic_DNA"/>
</dbReference>
<dbReference type="SUPFAM" id="SSF82171">
    <property type="entry name" value="DPP6 N-terminal domain-like"/>
    <property type="match status" value="1"/>
</dbReference>
<feature type="domain" description="Secretion system C-terminal sorting" evidence="1">
    <location>
        <begin position="560"/>
        <end position="624"/>
    </location>
</feature>
<name>A0ABU1R7S6_9BACT</name>
<sequence length="632" mass="68275">MFISTRLLRPHKSGLPFLCAFALLLLFVSSGSFILAQPPSKVWDKTIGGDSYEDGVKAIPTSDGGFIIGGYSFSNVSGEKSENDKGLGDYWVVKLDASGNKQWDKTIGGNSADYLADIRQTSDGGYILAGSSQSNASGDKKENNVGQDAWIVKLSSSGSIEWESTIGGDSGDDAQSIVQTADGGYIFVGYSYSGISGDKSEASKGDSDYWVVKLNSDGTKAWDKTYGGSSYETPFSISVTADGGYIIGGTSGSGISGDKSQANFGQTDLWVLKLSSTGQKEWDKSFGGDNQENVGIVTQTPNGDYLLASYTSSGISGNKSADNQAPSSTDFWVVKMDGEGNKIWDKTYGGGRYSRLTSMALTYDGGFALGGWSLPNVPTGPFDFDYRLIRLSSDGIYQWETSFAGPEEDRLYSVQQTPDRGYILAGYSYSGIGPDKSETNTGDRDFWIIRLATDPLPVTLAAFSASKESSTALLQWKTTSESASSEFEIQHSLDGRQWQRIGSVAAAGESNNDKTYRFVHTEPVNGQNNLYRLKMIDTDGTFAFSKINALLFNQKNLGRIYPNPAASGQLTVDVKNWASVKNVQISTLNALTVYDSGQNPQQSIDINNLSTGIYMLKVFKKDGTSEQFRLVR</sequence>